<dbReference type="Proteomes" id="UP001054945">
    <property type="component" value="Unassembled WGS sequence"/>
</dbReference>
<sequence length="271" mass="31743">MDVLNRFCVIIEGVNVPVFFSEECFRSALNFKPKKGDIIIVTYPKCGTTWMQNLVLNILRKGEPFEKPSDFYFASPFLDQLGAEDSEKIMIRPGCYKTHLPLHKILLSDDAKYIYVARNPKDCCVSYYHHMKSLPGYQFADGTFEEFFDLFIKGEVESGNYLDHLLPWYNMRNRPNVFFTTYEKMKSDFQSVAMDIAAFIDQKESKYFVDNPHVLERVLHNCSFVEMKKMINEGLSFLYNVKDSDTLARLPKGRQHILRYNESLPKKKRKN</sequence>
<gene>
    <name evidence="4" type="primary">SULT1C4</name>
    <name evidence="4" type="ORF">CEXT_130291</name>
</gene>
<evidence type="ECO:0000313" key="4">
    <source>
        <dbReference type="EMBL" id="GIY68688.1"/>
    </source>
</evidence>
<evidence type="ECO:0000256" key="2">
    <source>
        <dbReference type="ARBA" id="ARBA00022679"/>
    </source>
</evidence>
<protein>
    <submittedName>
        <fullName evidence="4">Sulfotransferase 1C4</fullName>
    </submittedName>
</protein>
<keyword evidence="5" id="KW-1185">Reference proteome</keyword>
<comment type="similarity">
    <text evidence="1">Belongs to the sulfotransferase 1 family.</text>
</comment>
<evidence type="ECO:0000256" key="1">
    <source>
        <dbReference type="ARBA" id="ARBA00005771"/>
    </source>
</evidence>
<keyword evidence="2" id="KW-0808">Transferase</keyword>
<name>A0AAV4VGK5_CAEEX</name>
<dbReference type="PANTHER" id="PTHR11783">
    <property type="entry name" value="SULFOTRANSFERASE SULT"/>
    <property type="match status" value="1"/>
</dbReference>
<proteinExistence type="inferred from homology"/>
<evidence type="ECO:0000259" key="3">
    <source>
        <dbReference type="Pfam" id="PF00685"/>
    </source>
</evidence>
<dbReference type="SUPFAM" id="SSF52540">
    <property type="entry name" value="P-loop containing nucleoside triphosphate hydrolases"/>
    <property type="match status" value="1"/>
</dbReference>
<accession>A0AAV4VGK5</accession>
<comment type="caution">
    <text evidence="4">The sequence shown here is derived from an EMBL/GenBank/DDBJ whole genome shotgun (WGS) entry which is preliminary data.</text>
</comment>
<dbReference type="GO" id="GO:0008146">
    <property type="term" value="F:sulfotransferase activity"/>
    <property type="evidence" value="ECO:0007669"/>
    <property type="project" value="InterPro"/>
</dbReference>
<dbReference type="Pfam" id="PF00685">
    <property type="entry name" value="Sulfotransfer_1"/>
    <property type="match status" value="1"/>
</dbReference>
<evidence type="ECO:0000313" key="5">
    <source>
        <dbReference type="Proteomes" id="UP001054945"/>
    </source>
</evidence>
<feature type="domain" description="Sulfotransferase" evidence="3">
    <location>
        <begin position="36"/>
        <end position="229"/>
    </location>
</feature>
<organism evidence="4 5">
    <name type="scientific">Caerostris extrusa</name>
    <name type="common">Bark spider</name>
    <name type="synonym">Caerostris bankana</name>
    <dbReference type="NCBI Taxonomy" id="172846"/>
    <lineage>
        <taxon>Eukaryota</taxon>
        <taxon>Metazoa</taxon>
        <taxon>Ecdysozoa</taxon>
        <taxon>Arthropoda</taxon>
        <taxon>Chelicerata</taxon>
        <taxon>Arachnida</taxon>
        <taxon>Araneae</taxon>
        <taxon>Araneomorphae</taxon>
        <taxon>Entelegynae</taxon>
        <taxon>Araneoidea</taxon>
        <taxon>Araneidae</taxon>
        <taxon>Caerostris</taxon>
    </lineage>
</organism>
<dbReference type="EMBL" id="BPLR01014422">
    <property type="protein sequence ID" value="GIY68688.1"/>
    <property type="molecule type" value="Genomic_DNA"/>
</dbReference>
<reference evidence="4 5" key="1">
    <citation type="submission" date="2021-06" db="EMBL/GenBank/DDBJ databases">
        <title>Caerostris extrusa draft genome.</title>
        <authorList>
            <person name="Kono N."/>
            <person name="Arakawa K."/>
        </authorList>
    </citation>
    <scope>NUCLEOTIDE SEQUENCE [LARGE SCALE GENOMIC DNA]</scope>
</reference>
<dbReference type="AlphaFoldDB" id="A0AAV4VGK5"/>
<dbReference type="Gene3D" id="3.40.50.300">
    <property type="entry name" value="P-loop containing nucleotide triphosphate hydrolases"/>
    <property type="match status" value="1"/>
</dbReference>
<dbReference type="InterPro" id="IPR000863">
    <property type="entry name" value="Sulfotransferase_dom"/>
</dbReference>
<dbReference type="InterPro" id="IPR027417">
    <property type="entry name" value="P-loop_NTPase"/>
</dbReference>